<sequence>MNDVVHSLRHCADVAPTPPGQARAADGPVQSTANRSEAALEWSEVLPSGVNAYLGPGICTNGVNAAG</sequence>
<dbReference type="Proteomes" id="UP000315730">
    <property type="component" value="Unassembled WGS sequence"/>
</dbReference>
<evidence type="ECO:0000313" key="1">
    <source>
        <dbReference type="EMBL" id="GEC98863.1"/>
    </source>
</evidence>
<comment type="caution">
    <text evidence="1">The sequence shown here is derived from an EMBL/GenBank/DDBJ whole genome shotgun (WGS) entry which is preliminary data.</text>
</comment>
<proteinExistence type="predicted"/>
<name>A0A4Y4D5N0_KOCVA</name>
<keyword evidence="2" id="KW-1185">Reference proteome</keyword>
<accession>A0A4Y4D5N0</accession>
<dbReference type="AlphaFoldDB" id="A0A4Y4D5N0"/>
<dbReference type="EMBL" id="BJNW01000007">
    <property type="protein sequence ID" value="GEC98863.1"/>
    <property type="molecule type" value="Genomic_DNA"/>
</dbReference>
<reference evidence="1 2" key="1">
    <citation type="submission" date="2019-06" db="EMBL/GenBank/DDBJ databases">
        <title>Whole genome shotgun sequence of Kocuria varians NBRC 15358.</title>
        <authorList>
            <person name="Hosoyama A."/>
            <person name="Uohara A."/>
            <person name="Ohji S."/>
            <person name="Ichikawa N."/>
        </authorList>
    </citation>
    <scope>NUCLEOTIDE SEQUENCE [LARGE SCALE GENOMIC DNA]</scope>
    <source>
        <strain evidence="1 2">NBRC 15358</strain>
    </source>
</reference>
<gene>
    <name evidence="1" type="ORF">KVA01_10180</name>
</gene>
<protein>
    <submittedName>
        <fullName evidence="1">Uncharacterized protein</fullName>
    </submittedName>
</protein>
<organism evidence="1 2">
    <name type="scientific">Kocuria varians</name>
    <name type="common">Micrococcus varians</name>
    <dbReference type="NCBI Taxonomy" id="1272"/>
    <lineage>
        <taxon>Bacteria</taxon>
        <taxon>Bacillati</taxon>
        <taxon>Actinomycetota</taxon>
        <taxon>Actinomycetes</taxon>
        <taxon>Micrococcales</taxon>
        <taxon>Micrococcaceae</taxon>
        <taxon>Kocuria</taxon>
    </lineage>
</organism>
<evidence type="ECO:0000313" key="2">
    <source>
        <dbReference type="Proteomes" id="UP000315730"/>
    </source>
</evidence>